<accession>A0ACC2VNZ8</accession>
<dbReference type="Proteomes" id="UP001227268">
    <property type="component" value="Unassembled WGS sequence"/>
</dbReference>
<keyword evidence="2" id="KW-1185">Reference proteome</keyword>
<proteinExistence type="predicted"/>
<name>A0ACC2VNZ8_9TREE</name>
<protein>
    <submittedName>
        <fullName evidence="1">Uncharacterized protein</fullName>
    </submittedName>
</protein>
<comment type="caution">
    <text evidence="1">The sequence shown here is derived from an EMBL/GenBank/DDBJ whole genome shotgun (WGS) entry which is preliminary data.</text>
</comment>
<evidence type="ECO:0000313" key="1">
    <source>
        <dbReference type="EMBL" id="KAJ9100620.1"/>
    </source>
</evidence>
<sequence>MFARYFTAIALVAAAVLGQQISTPPTLTVCQPTLLSWNGGSQPYFLSVIPGGQASAAALKDFGQQTGTSYTWNVDLPAGTQITLKLTDSTGNTVYSSPVTIQAGTSTSCLNAASGSSSAAAGSSAPVASSAAASSTGGAVVGGASSAVSSAMASASSVASSAVASASSAAGSATRASSSSAPASSSMASSARSGASSVAAGASSVASGASSAAASATKAASGANKLVVSGLGAVLLSAVGVILA</sequence>
<gene>
    <name evidence="1" type="ORF">QFC21_003664</name>
</gene>
<reference evidence="1" key="1">
    <citation type="submission" date="2023-04" db="EMBL/GenBank/DDBJ databases">
        <title>Draft Genome sequencing of Naganishia species isolated from polar environments using Oxford Nanopore Technology.</title>
        <authorList>
            <person name="Leo P."/>
            <person name="Venkateswaran K."/>
        </authorList>
    </citation>
    <scope>NUCLEOTIDE SEQUENCE</scope>
    <source>
        <strain evidence="1">MNA-CCFEE 5423</strain>
    </source>
</reference>
<organism evidence="1 2">
    <name type="scientific">Naganishia friedmannii</name>
    <dbReference type="NCBI Taxonomy" id="89922"/>
    <lineage>
        <taxon>Eukaryota</taxon>
        <taxon>Fungi</taxon>
        <taxon>Dikarya</taxon>
        <taxon>Basidiomycota</taxon>
        <taxon>Agaricomycotina</taxon>
        <taxon>Tremellomycetes</taxon>
        <taxon>Filobasidiales</taxon>
        <taxon>Filobasidiaceae</taxon>
        <taxon>Naganishia</taxon>
    </lineage>
</organism>
<evidence type="ECO:0000313" key="2">
    <source>
        <dbReference type="Proteomes" id="UP001227268"/>
    </source>
</evidence>
<dbReference type="EMBL" id="JASBWT010000011">
    <property type="protein sequence ID" value="KAJ9100620.1"/>
    <property type="molecule type" value="Genomic_DNA"/>
</dbReference>